<dbReference type="GO" id="GO:0016887">
    <property type="term" value="F:ATP hydrolysis activity"/>
    <property type="evidence" value="ECO:0007669"/>
    <property type="project" value="InterPro"/>
</dbReference>
<feature type="domain" description="ATPase dynein-related AAA" evidence="1">
    <location>
        <begin position="397"/>
        <end position="486"/>
    </location>
</feature>
<dbReference type="InterPro" id="IPR027417">
    <property type="entry name" value="P-loop_NTPase"/>
</dbReference>
<dbReference type="InterPro" id="IPR011704">
    <property type="entry name" value="ATPase_dyneun-rel_AAA"/>
</dbReference>
<accession>A0A1J5ULR2</accession>
<dbReference type="PANTHER" id="PTHR37291">
    <property type="entry name" value="5-METHYLCYTOSINE-SPECIFIC RESTRICTION ENZYME B"/>
    <property type="match status" value="1"/>
</dbReference>
<name>A0A1J5ULR2_9GAMM</name>
<dbReference type="EMBL" id="MIQH01000389">
    <property type="protein sequence ID" value="OIR25183.1"/>
    <property type="molecule type" value="Genomic_DNA"/>
</dbReference>
<reference evidence="3" key="1">
    <citation type="submission" date="2016-09" db="EMBL/GenBank/DDBJ databases">
        <title>Genome Sequence of Bathymodiolus thermophilus sulfur-oxidizing gill endosymbiont.</title>
        <authorList>
            <person name="Ponnudurai R."/>
            <person name="Kleiner M."/>
            <person name="Sayavedra L."/>
            <person name="Thuermer A."/>
            <person name="Felbeck H."/>
            <person name="Schlueter R."/>
            <person name="Schweder T."/>
            <person name="Markert S."/>
        </authorList>
    </citation>
    <scope>NUCLEOTIDE SEQUENCE [LARGE SCALE GENOMIC DNA]</scope>
    <source>
        <strain evidence="3">BAT/CrabSpa'14</strain>
    </source>
</reference>
<dbReference type="InterPro" id="IPR052934">
    <property type="entry name" value="Methyl-DNA_Rec/Restrict_Enz"/>
</dbReference>
<evidence type="ECO:0000313" key="3">
    <source>
        <dbReference type="Proteomes" id="UP000182798"/>
    </source>
</evidence>
<protein>
    <recommendedName>
        <fullName evidence="1">ATPase dynein-related AAA domain-containing protein</fullName>
    </recommendedName>
</protein>
<gene>
    <name evidence="2" type="ORF">BGC33_05675</name>
</gene>
<organism evidence="2 3">
    <name type="scientific">Bathymodiolus thermophilus thioautotrophic gill symbiont</name>
    <dbReference type="NCBI Taxonomy" id="2360"/>
    <lineage>
        <taxon>Bacteria</taxon>
        <taxon>Pseudomonadati</taxon>
        <taxon>Pseudomonadota</taxon>
        <taxon>Gammaproteobacteria</taxon>
        <taxon>sulfur-oxidizing symbionts</taxon>
    </lineage>
</organism>
<evidence type="ECO:0000313" key="2">
    <source>
        <dbReference type="EMBL" id="OIR25183.1"/>
    </source>
</evidence>
<dbReference type="SUPFAM" id="SSF52540">
    <property type="entry name" value="P-loop containing nucleoside triphosphate hydrolases"/>
    <property type="match status" value="1"/>
</dbReference>
<dbReference type="Gene3D" id="3.40.50.300">
    <property type="entry name" value="P-loop containing nucleotide triphosphate hydrolases"/>
    <property type="match status" value="1"/>
</dbReference>
<comment type="caution">
    <text evidence="2">The sequence shown here is derived from an EMBL/GenBank/DDBJ whole genome shotgun (WGS) entry which is preliminary data.</text>
</comment>
<dbReference type="AlphaFoldDB" id="A0A1J5ULR2"/>
<dbReference type="RefSeq" id="WP_071563759.1">
    <property type="nucleotide sequence ID" value="NZ_MIQH01000389.1"/>
</dbReference>
<dbReference type="OrthoDB" id="9781481at2"/>
<evidence type="ECO:0000259" key="1">
    <source>
        <dbReference type="Pfam" id="PF07728"/>
    </source>
</evidence>
<dbReference type="Proteomes" id="UP000182798">
    <property type="component" value="Unassembled WGS sequence"/>
</dbReference>
<dbReference type="PANTHER" id="PTHR37291:SF1">
    <property type="entry name" value="TYPE IV METHYL-DIRECTED RESTRICTION ENZYME ECOKMCRB SUBUNIT"/>
    <property type="match status" value="1"/>
</dbReference>
<dbReference type="GO" id="GO:0005524">
    <property type="term" value="F:ATP binding"/>
    <property type="evidence" value="ECO:0007669"/>
    <property type="project" value="InterPro"/>
</dbReference>
<dbReference type="Pfam" id="PF07728">
    <property type="entry name" value="AAA_5"/>
    <property type="match status" value="1"/>
</dbReference>
<proteinExistence type="predicted"/>
<sequence>MEQLKKQFLEKWSLEQVKNMTLDEYTSTKSEGRRNDFTFWIENKMSDVINFESGSSEKFGIYLRSNKNTKIKEKDKRKTDGNYTWYKKYGDSKKEAFQKVKEIIVSVIQYAQNQEFKKIDDVDLGSGYKWIIAYYYAPEDTLLRIVSKDAFKYLSKAYFDEELKKISEIQKELIAIKPEDLSFDQYSKKLYKEYKDSGFVVKGRQINNEGEGDMNTQLNQILYGPPGTGKTYSTVNKALDILLGENHNSGINSIGKLKEKFGSQVEFVTFHQSFSYEDFVEGLKAKTDDGDLSYEIESGIFKEICENSKGQQKIKFKLDGMEFNDYLTVGQQFITIKGQGFEIVNIDDKIKIKNSKDKEYTLSRNSILEYLKRQDFHETHGHYSYQPKIAKYIFEKIDKNSLEESVLKPHVLIIDEINRGNISRIFGELITLIEPSKRAGESEVISVKLPYSKEDFSVPNNLYIIGTMNTADRSLTMMDTALRRRFDFIEMAPDVGLVKGDFDGIKVGKILEFINKRIEILYDREHLIGHSFLMNIDDLSGLKNAFKNKILPLLEEYFYDDFENIRKVLNDKKGKFYQKIEVDESLFFGNENIQKDSYKKANIDELTAEDFQQIYKNKDE</sequence>